<keyword evidence="1" id="KW-0812">Transmembrane</keyword>
<reference evidence="3" key="1">
    <citation type="journal article" date="2019" name="Int. J. Syst. Evol. Microbiol.">
        <title>The Global Catalogue of Microorganisms (GCM) 10K type strain sequencing project: providing services to taxonomists for standard genome sequencing and annotation.</title>
        <authorList>
            <consortium name="The Broad Institute Genomics Platform"/>
            <consortium name="The Broad Institute Genome Sequencing Center for Infectious Disease"/>
            <person name="Wu L."/>
            <person name="Ma J."/>
        </authorList>
    </citation>
    <scope>NUCLEOTIDE SEQUENCE [LARGE SCALE GENOMIC DNA]</scope>
    <source>
        <strain evidence="3">KCTC 13528</strain>
    </source>
</reference>
<feature type="transmembrane region" description="Helical" evidence="1">
    <location>
        <begin position="6"/>
        <end position="28"/>
    </location>
</feature>
<evidence type="ECO:0000256" key="1">
    <source>
        <dbReference type="SAM" id="Phobius"/>
    </source>
</evidence>
<protein>
    <submittedName>
        <fullName evidence="2">Uncharacterized protein</fullName>
    </submittedName>
</protein>
<keyword evidence="1" id="KW-1133">Transmembrane helix</keyword>
<dbReference type="Proteomes" id="UP001597561">
    <property type="component" value="Unassembled WGS sequence"/>
</dbReference>
<evidence type="ECO:0000313" key="2">
    <source>
        <dbReference type="EMBL" id="MFD2912322.1"/>
    </source>
</evidence>
<dbReference type="EMBL" id="JBHUPG010000019">
    <property type="protein sequence ID" value="MFD2912322.1"/>
    <property type="molecule type" value="Genomic_DNA"/>
</dbReference>
<comment type="caution">
    <text evidence="2">The sequence shown here is derived from an EMBL/GenBank/DDBJ whole genome shotgun (WGS) entry which is preliminary data.</text>
</comment>
<accession>A0ABW5ZHL3</accession>
<feature type="transmembrane region" description="Helical" evidence="1">
    <location>
        <begin position="49"/>
        <end position="68"/>
    </location>
</feature>
<keyword evidence="1" id="KW-0472">Membrane</keyword>
<dbReference type="RefSeq" id="WP_204728885.1">
    <property type="nucleotide sequence ID" value="NZ_JAFBDK010000005.1"/>
</dbReference>
<organism evidence="2 3">
    <name type="scientific">Jeotgalibacillus terrae</name>
    <dbReference type="NCBI Taxonomy" id="587735"/>
    <lineage>
        <taxon>Bacteria</taxon>
        <taxon>Bacillati</taxon>
        <taxon>Bacillota</taxon>
        <taxon>Bacilli</taxon>
        <taxon>Bacillales</taxon>
        <taxon>Caryophanaceae</taxon>
        <taxon>Jeotgalibacillus</taxon>
    </lineage>
</organism>
<proteinExistence type="predicted"/>
<name>A0ABW5ZHL3_9BACL</name>
<sequence>MSAIIYMVIAALSGSSFTPALMLVPMFYTGQLIQIFLEWKMLETDDYKVSLMQLGLVTVVLVIAFPFAGEWMRRIEG</sequence>
<evidence type="ECO:0000313" key="3">
    <source>
        <dbReference type="Proteomes" id="UP001597561"/>
    </source>
</evidence>
<keyword evidence="3" id="KW-1185">Reference proteome</keyword>
<gene>
    <name evidence="2" type="ORF">ACFS5P_10590</name>
</gene>